<evidence type="ECO:0000313" key="1">
    <source>
        <dbReference type="EMBL" id="CDJ65978.1"/>
    </source>
</evidence>
<dbReference type="InterPro" id="IPR012677">
    <property type="entry name" value="Nucleotide-bd_a/b_plait_sf"/>
</dbReference>
<dbReference type="Proteomes" id="UP000030754">
    <property type="component" value="Unassembled WGS sequence"/>
</dbReference>
<accession>U6MS99</accession>
<dbReference type="Gene3D" id="3.30.70.330">
    <property type="match status" value="1"/>
</dbReference>
<dbReference type="GeneID" id="25471437"/>
<proteinExistence type="predicted"/>
<organism evidence="1 2">
    <name type="scientific">Eimeria necatrix</name>
    <dbReference type="NCBI Taxonomy" id="51315"/>
    <lineage>
        <taxon>Eukaryota</taxon>
        <taxon>Sar</taxon>
        <taxon>Alveolata</taxon>
        <taxon>Apicomplexa</taxon>
        <taxon>Conoidasida</taxon>
        <taxon>Coccidia</taxon>
        <taxon>Eucoccidiorida</taxon>
        <taxon>Eimeriorina</taxon>
        <taxon>Eimeriidae</taxon>
        <taxon>Eimeria</taxon>
    </lineage>
</organism>
<reference evidence="1" key="2">
    <citation type="submission" date="2013-10" db="EMBL/GenBank/DDBJ databases">
        <authorList>
            <person name="Aslett M."/>
        </authorList>
    </citation>
    <scope>NUCLEOTIDE SEQUENCE [LARGE SCALE GENOMIC DNA]</scope>
    <source>
        <strain evidence="1">Houghton</strain>
    </source>
</reference>
<keyword evidence="2" id="KW-1185">Reference proteome</keyword>
<dbReference type="RefSeq" id="XP_013434445.1">
    <property type="nucleotide sequence ID" value="XM_013578991.1"/>
</dbReference>
<sequence length="127" mass="14060">TSEFLRIVQVVETAKIATPSDFSEIFEDVAEGCGPELVGGAMVTPSNRGSSPYLICDVLLQFASAAACDSSLQQLQGRRYEGKPIQAFRIDPEEAETFVIPIIRKWKQQQQQQQQQQQGGEERGQEA</sequence>
<dbReference type="AlphaFoldDB" id="U6MS99"/>
<dbReference type="VEuPathDB" id="ToxoDB:ENH_00012520"/>
<evidence type="ECO:0000313" key="2">
    <source>
        <dbReference type="Proteomes" id="UP000030754"/>
    </source>
</evidence>
<gene>
    <name evidence="1" type="ORF">ENH_00012520</name>
</gene>
<dbReference type="EMBL" id="HG723363">
    <property type="protein sequence ID" value="CDJ65978.1"/>
    <property type="molecule type" value="Genomic_DNA"/>
</dbReference>
<reference evidence="1" key="1">
    <citation type="submission" date="2013-10" db="EMBL/GenBank/DDBJ databases">
        <title>Genomic analysis of the causative agents of coccidiosis in chickens.</title>
        <authorList>
            <person name="Reid A.J."/>
            <person name="Blake D."/>
            <person name="Billington K."/>
            <person name="Browne H."/>
            <person name="Dunn M."/>
            <person name="Hung S."/>
            <person name="Kawahara F."/>
            <person name="Miranda-Saavedra D."/>
            <person name="Mourier T."/>
            <person name="Nagra H."/>
            <person name="Otto T.D."/>
            <person name="Rawlings N."/>
            <person name="Sanchez A."/>
            <person name="Sanders M."/>
            <person name="Subramaniam C."/>
            <person name="Tay Y."/>
            <person name="Dear P."/>
            <person name="Doerig C."/>
            <person name="Gruber A."/>
            <person name="Parkinson J."/>
            <person name="Shirley M."/>
            <person name="Wan K.L."/>
            <person name="Berriman M."/>
            <person name="Tomley F."/>
            <person name="Pain A."/>
        </authorList>
    </citation>
    <scope>NUCLEOTIDE SEQUENCE [LARGE SCALE GENOMIC DNA]</scope>
    <source>
        <strain evidence="1">Houghton</strain>
    </source>
</reference>
<protein>
    <submittedName>
        <fullName evidence="1">Uncharacterized protein</fullName>
    </submittedName>
</protein>
<name>U6MS99_9EIME</name>
<feature type="non-terminal residue" evidence="1">
    <location>
        <position position="1"/>
    </location>
</feature>
<dbReference type="OrthoDB" id="10266058at2759"/>